<evidence type="ECO:0000313" key="2">
    <source>
        <dbReference type="EMBL" id="SEK60783.1"/>
    </source>
</evidence>
<dbReference type="Proteomes" id="UP000199256">
    <property type="component" value="Unassembled WGS sequence"/>
</dbReference>
<evidence type="ECO:0000256" key="1">
    <source>
        <dbReference type="SAM" id="SignalP"/>
    </source>
</evidence>
<dbReference type="EMBL" id="FOAA01000003">
    <property type="protein sequence ID" value="SEK60783.1"/>
    <property type="molecule type" value="Genomic_DNA"/>
</dbReference>
<dbReference type="InterPro" id="IPR017467">
    <property type="entry name" value="CHP03016_PEP-CTERM"/>
</dbReference>
<organism evidence="2 3">
    <name type="scientific">Ectothiorhodospira marina</name>
    <dbReference type="NCBI Taxonomy" id="1396821"/>
    <lineage>
        <taxon>Bacteria</taxon>
        <taxon>Pseudomonadati</taxon>
        <taxon>Pseudomonadota</taxon>
        <taxon>Gammaproteobacteria</taxon>
        <taxon>Chromatiales</taxon>
        <taxon>Ectothiorhodospiraceae</taxon>
        <taxon>Ectothiorhodospira</taxon>
    </lineage>
</organism>
<dbReference type="STRING" id="1396821.SAMN05444515_103119"/>
<keyword evidence="3" id="KW-1185">Reference proteome</keyword>
<dbReference type="Pfam" id="PF10082">
    <property type="entry name" value="BBP2_2"/>
    <property type="match status" value="1"/>
</dbReference>
<evidence type="ECO:0000313" key="3">
    <source>
        <dbReference type="Proteomes" id="UP000199256"/>
    </source>
</evidence>
<protein>
    <submittedName>
        <fullName evidence="2">Uncharacterized protein, PEP-CTERM system associated</fullName>
    </submittedName>
</protein>
<gene>
    <name evidence="2" type="ORF">SAMN05444515_103119</name>
</gene>
<accession>A0A1H7IDZ3</accession>
<name>A0A1H7IDZ3_9GAMM</name>
<feature type="signal peptide" evidence="1">
    <location>
        <begin position="1"/>
        <end position="24"/>
    </location>
</feature>
<dbReference type="AlphaFoldDB" id="A0A1H7IDZ3"/>
<sequence>MSRPWSGALLGGAALLILSSQATANRWEFTPRASVSQTYTDNVNLASDAGDKESESVSQLNTGFSLSRSGGRTDLSMGYNLQGLAYWGDDGRNTVNHTFSGNSTTEVLSETFFVDASASYRDRLVDGRDGFADDTITDGNRTGVATYRVSPYWRQQFGQFASSEVRYSWDTTDYEDSSVEGSGSESNRVQASLNSGPQFTTIGWGLTYSWDEAEFEEGTKSTFESLEGLLRLNLTPQFSVYAAGGEERNDFERAEGRNDPDDTFWRAGFTWTPTTRTSLDAYQGERFFGDTYGLTLNHRFRHASWSVAYSETITTQSRVEPVDFGAGGVTEPIEDPSDLFEIVPDVFISRQLTVSVSGQKSKVSWSVRGARQEREYETGRGDQDVNSLTTSASYQLAPRTSAQSTLQWQGTDYEVDNRKDDLYALSFGLSRTLGPRTSASLTYRYQQRDSDLPDGDYEENRVTATLSATF</sequence>
<dbReference type="RefSeq" id="WP_090251431.1">
    <property type="nucleotide sequence ID" value="NZ_FOAA01000003.1"/>
</dbReference>
<keyword evidence="1" id="KW-0732">Signal</keyword>
<dbReference type="NCBIfam" id="TIGR03016">
    <property type="entry name" value="pepcterm_hypo_1"/>
    <property type="match status" value="1"/>
</dbReference>
<proteinExistence type="predicted"/>
<dbReference type="SUPFAM" id="SSF56935">
    <property type="entry name" value="Porins"/>
    <property type="match status" value="1"/>
</dbReference>
<dbReference type="InterPro" id="IPR018759">
    <property type="entry name" value="BBP2_2"/>
</dbReference>
<reference evidence="3" key="1">
    <citation type="submission" date="2016-10" db="EMBL/GenBank/DDBJ databases">
        <authorList>
            <person name="Varghese N."/>
            <person name="Submissions S."/>
        </authorList>
    </citation>
    <scope>NUCLEOTIDE SEQUENCE [LARGE SCALE GENOMIC DNA]</scope>
    <source>
        <strain evidence="3">DSM 241</strain>
    </source>
</reference>
<feature type="chain" id="PRO_5011502709" evidence="1">
    <location>
        <begin position="25"/>
        <end position="470"/>
    </location>
</feature>
<dbReference type="OrthoDB" id="5567701at2"/>